<feature type="region of interest" description="Disordered" evidence="2">
    <location>
        <begin position="206"/>
        <end position="327"/>
    </location>
</feature>
<organism evidence="3 4">
    <name type="scientific">Streblomastix strix</name>
    <dbReference type="NCBI Taxonomy" id="222440"/>
    <lineage>
        <taxon>Eukaryota</taxon>
        <taxon>Metamonada</taxon>
        <taxon>Preaxostyla</taxon>
        <taxon>Oxymonadida</taxon>
        <taxon>Streblomastigidae</taxon>
        <taxon>Streblomastix</taxon>
    </lineage>
</organism>
<evidence type="ECO:0000256" key="1">
    <source>
        <dbReference type="SAM" id="Coils"/>
    </source>
</evidence>
<gene>
    <name evidence="3" type="ORF">EZS28_012154</name>
</gene>
<feature type="compositionally biased region" description="Basic and acidic residues" evidence="2">
    <location>
        <begin position="206"/>
        <end position="216"/>
    </location>
</feature>
<name>A0A5J4WBI8_9EUKA</name>
<evidence type="ECO:0000313" key="3">
    <source>
        <dbReference type="EMBL" id="KAA6392318.1"/>
    </source>
</evidence>
<dbReference type="Proteomes" id="UP000324800">
    <property type="component" value="Unassembled WGS sequence"/>
</dbReference>
<proteinExistence type="predicted"/>
<dbReference type="EMBL" id="SNRW01002581">
    <property type="protein sequence ID" value="KAA6392318.1"/>
    <property type="molecule type" value="Genomic_DNA"/>
</dbReference>
<comment type="caution">
    <text evidence="3">The sequence shown here is derived from an EMBL/GenBank/DDBJ whole genome shotgun (WGS) entry which is preliminary data.</text>
</comment>
<feature type="compositionally biased region" description="Low complexity" evidence="2">
    <location>
        <begin position="227"/>
        <end position="239"/>
    </location>
</feature>
<dbReference type="AlphaFoldDB" id="A0A5J4WBI8"/>
<feature type="region of interest" description="Disordered" evidence="2">
    <location>
        <begin position="164"/>
        <end position="186"/>
    </location>
</feature>
<evidence type="ECO:0000313" key="4">
    <source>
        <dbReference type="Proteomes" id="UP000324800"/>
    </source>
</evidence>
<sequence>MDEAEYTPELIKHLRQRLLDFERERQIALFRFDDQYDIINKEYQIEKEVADTEKETVDIQRVQDDIKLEEYEEKKQMLEKTGDHMQLQSRINENRQVMKRLLESARAKGKVENEAFEVQASHQIRPEKSHVSLVEQTRPFLNPSTVGQLSQPLTPSRILHTQSYANRPGSPGVLFNDPISPFTHKPTIPFLRRKQIEELEREIQREKKAKKYDTPQKIRNTTTPVEQWAQGQQQNQRQQSISWADDDSVLDDDEERSLLDKLNKDDKTDREEAERDRIEKERERIEDEKEEETFKRNQRKEDLQFARQLRDQERKEKEQLREERRLRREDNQKMRDIERIRLQQRQIIKQNKKEEKRKQKEKDLHMLELEREGNRMGRNNRRAIQMAQAQSDGIGGEYTKLKGQLEDLQNDARKKFRDFETKNLHFIELRRDLSDKIEHDAVEFRKQRINALDEERHLRIELLKLTKEFLANKLAFNMKWRGYIEERELLSETTISLEAELQRQQRKLEEQTEALRLRLGSEAKFEIQRLSDEVAEEEVRLAQLEQHHKQAIESHRTQLKQSNDQMNQWVEMLKKLKNRWKMDREGLQNEAQIKLKKIEQFKKEERKLGVLEEEDEW</sequence>
<feature type="compositionally biased region" description="Basic and acidic residues" evidence="2">
    <location>
        <begin position="256"/>
        <end position="327"/>
    </location>
</feature>
<reference evidence="3 4" key="1">
    <citation type="submission" date="2019-03" db="EMBL/GenBank/DDBJ databases">
        <title>Single cell metagenomics reveals metabolic interactions within the superorganism composed of flagellate Streblomastix strix and complex community of Bacteroidetes bacteria on its surface.</title>
        <authorList>
            <person name="Treitli S.C."/>
            <person name="Kolisko M."/>
            <person name="Husnik F."/>
            <person name="Keeling P."/>
            <person name="Hampl V."/>
        </authorList>
    </citation>
    <scope>NUCLEOTIDE SEQUENCE [LARGE SCALE GENOMIC DNA]</scope>
    <source>
        <strain evidence="3">ST1C</strain>
    </source>
</reference>
<keyword evidence="1" id="KW-0175">Coiled coil</keyword>
<evidence type="ECO:0000256" key="2">
    <source>
        <dbReference type="SAM" id="MobiDB-lite"/>
    </source>
</evidence>
<feature type="compositionally biased region" description="Acidic residues" evidence="2">
    <location>
        <begin position="244"/>
        <end position="255"/>
    </location>
</feature>
<feature type="coiled-coil region" evidence="1">
    <location>
        <begin position="61"/>
        <end position="88"/>
    </location>
</feature>
<protein>
    <submittedName>
        <fullName evidence="3">Uncharacterized protein</fullName>
    </submittedName>
</protein>
<accession>A0A5J4WBI8</accession>
<feature type="coiled-coil region" evidence="1">
    <location>
        <begin position="487"/>
        <end position="604"/>
    </location>
</feature>